<dbReference type="AlphaFoldDB" id="A0A1Y5PFD2"/>
<sequence>MNSTALTAAAFGDNPGCWPLPAANTPEQLWLRAVAAAGQGRYSSARADLAELRRRQPAGALASLSSSTEASLLRQLGGHREAAGWDGRALALAQAARDCPLALEARVDAVVGLAADALGVGRLAASARLLEQAEDMMARAGASPTRLDIRLAWVSAELAMAGGRGEDALTHARRGVEIAEQALPALRRHRVKSSVVLAAALCCAGSVESAREVADAALRDTQSYGLVPLRWALACLLADINSATLTSQQVSAIRDDCAGVITRRGGRWSRR</sequence>
<reference evidence="1" key="1">
    <citation type="submission" date="2016-03" db="EMBL/GenBank/DDBJ databases">
        <authorList>
            <person name="Ploux O."/>
        </authorList>
    </citation>
    <scope>NUCLEOTIDE SEQUENCE</scope>
    <source>
        <strain evidence="1">UC10</strain>
    </source>
</reference>
<accession>A0A1Y5PFD2</accession>
<name>A0A1Y5PFD2_9MYCO</name>
<proteinExistence type="predicted"/>
<dbReference type="InterPro" id="IPR011990">
    <property type="entry name" value="TPR-like_helical_dom_sf"/>
</dbReference>
<dbReference type="EMBL" id="FLQS01000037">
    <property type="protein sequence ID" value="SBS77382.1"/>
    <property type="molecule type" value="Genomic_DNA"/>
</dbReference>
<organism evidence="1">
    <name type="scientific">uncultured Mycobacterium sp</name>
    <dbReference type="NCBI Taxonomy" id="171292"/>
    <lineage>
        <taxon>Bacteria</taxon>
        <taxon>Bacillati</taxon>
        <taxon>Actinomycetota</taxon>
        <taxon>Actinomycetes</taxon>
        <taxon>Mycobacteriales</taxon>
        <taxon>Mycobacteriaceae</taxon>
        <taxon>Mycobacterium</taxon>
        <taxon>environmental samples</taxon>
    </lineage>
</organism>
<gene>
    <name evidence="1" type="ORF">MHPYR_420028</name>
</gene>
<evidence type="ECO:0000313" key="1">
    <source>
        <dbReference type="EMBL" id="SBS77382.1"/>
    </source>
</evidence>
<dbReference type="SUPFAM" id="SSF48452">
    <property type="entry name" value="TPR-like"/>
    <property type="match status" value="1"/>
</dbReference>
<protein>
    <submittedName>
        <fullName evidence="1">Uncharacterized protein</fullName>
    </submittedName>
</protein>